<evidence type="ECO:0000313" key="3">
    <source>
        <dbReference type="Proteomes" id="UP000762676"/>
    </source>
</evidence>
<keyword evidence="1" id="KW-1133">Transmembrane helix</keyword>
<dbReference type="Proteomes" id="UP000762676">
    <property type="component" value="Unassembled WGS sequence"/>
</dbReference>
<protein>
    <submittedName>
        <fullName evidence="2">Canalicular multispecific organic anion transporter 2</fullName>
    </submittedName>
</protein>
<proteinExistence type="predicted"/>
<feature type="transmembrane region" description="Helical" evidence="1">
    <location>
        <begin position="50"/>
        <end position="68"/>
    </location>
</feature>
<organism evidence="2 3">
    <name type="scientific">Elysia marginata</name>
    <dbReference type="NCBI Taxonomy" id="1093978"/>
    <lineage>
        <taxon>Eukaryota</taxon>
        <taxon>Metazoa</taxon>
        <taxon>Spiralia</taxon>
        <taxon>Lophotrochozoa</taxon>
        <taxon>Mollusca</taxon>
        <taxon>Gastropoda</taxon>
        <taxon>Heterobranchia</taxon>
        <taxon>Euthyneura</taxon>
        <taxon>Panpulmonata</taxon>
        <taxon>Sacoglossa</taxon>
        <taxon>Placobranchoidea</taxon>
        <taxon>Plakobranchidae</taxon>
        <taxon>Elysia</taxon>
    </lineage>
</organism>
<keyword evidence="3" id="KW-1185">Reference proteome</keyword>
<dbReference type="EMBL" id="BMAT01009195">
    <property type="protein sequence ID" value="GFS01026.1"/>
    <property type="molecule type" value="Genomic_DNA"/>
</dbReference>
<accession>A0AAV4HWY2</accession>
<keyword evidence="1" id="KW-0472">Membrane</keyword>
<feature type="non-terminal residue" evidence="2">
    <location>
        <position position="1"/>
    </location>
</feature>
<feature type="transmembrane region" description="Helical" evidence="1">
    <location>
        <begin position="20"/>
        <end position="38"/>
    </location>
</feature>
<name>A0AAV4HWY2_9GAST</name>
<sequence>ILTAALTQLERARGVITSGILWIFWSVSVLASVIPLYTKIYLKEYEDQRFPTIIFFIYFTFLVVQFLLSSFAEKVGRQGYVNLGPETSPEVTASFPSRLSFWWMNKIVFTAYRHDLKEDDVFELHPRDKGQRVVPQFGNAWDAELKQARKKTM</sequence>
<keyword evidence="1" id="KW-0812">Transmembrane</keyword>
<evidence type="ECO:0000313" key="2">
    <source>
        <dbReference type="EMBL" id="GFS01026.1"/>
    </source>
</evidence>
<comment type="caution">
    <text evidence="2">The sequence shown here is derived from an EMBL/GenBank/DDBJ whole genome shotgun (WGS) entry which is preliminary data.</text>
</comment>
<evidence type="ECO:0000256" key="1">
    <source>
        <dbReference type="SAM" id="Phobius"/>
    </source>
</evidence>
<gene>
    <name evidence="2" type="ORF">ElyMa_004571300</name>
</gene>
<dbReference type="AlphaFoldDB" id="A0AAV4HWY2"/>
<reference evidence="2 3" key="1">
    <citation type="journal article" date="2021" name="Elife">
        <title>Chloroplast acquisition without the gene transfer in kleptoplastic sea slugs, Plakobranchus ocellatus.</title>
        <authorList>
            <person name="Maeda T."/>
            <person name="Takahashi S."/>
            <person name="Yoshida T."/>
            <person name="Shimamura S."/>
            <person name="Takaki Y."/>
            <person name="Nagai Y."/>
            <person name="Toyoda A."/>
            <person name="Suzuki Y."/>
            <person name="Arimoto A."/>
            <person name="Ishii H."/>
            <person name="Satoh N."/>
            <person name="Nishiyama T."/>
            <person name="Hasebe M."/>
            <person name="Maruyama T."/>
            <person name="Minagawa J."/>
            <person name="Obokata J."/>
            <person name="Shigenobu S."/>
        </authorList>
    </citation>
    <scope>NUCLEOTIDE SEQUENCE [LARGE SCALE GENOMIC DNA]</scope>
</reference>